<feature type="signal peptide" evidence="3">
    <location>
        <begin position="1"/>
        <end position="21"/>
    </location>
</feature>
<feature type="domain" description="Plastid lipid-associated protein/fibrillin conserved" evidence="4">
    <location>
        <begin position="233"/>
        <end position="271"/>
    </location>
</feature>
<name>A0A6V1SXP2_HETAK</name>
<evidence type="ECO:0000256" key="1">
    <source>
        <dbReference type="ARBA" id="ARBA00004474"/>
    </source>
</evidence>
<dbReference type="AlphaFoldDB" id="A0A6V1SXP2"/>
<evidence type="ECO:0000313" key="5">
    <source>
        <dbReference type="EMBL" id="CAE0638286.1"/>
    </source>
</evidence>
<dbReference type="GO" id="GO:0009536">
    <property type="term" value="C:plastid"/>
    <property type="evidence" value="ECO:0007669"/>
    <property type="project" value="UniProtKB-SubCell"/>
</dbReference>
<dbReference type="Pfam" id="PF04755">
    <property type="entry name" value="PAP_fibrillin"/>
    <property type="match status" value="2"/>
</dbReference>
<organism evidence="6">
    <name type="scientific">Heterosigma akashiwo</name>
    <name type="common">Chromophytic alga</name>
    <name type="synonym">Heterosigma carterae</name>
    <dbReference type="NCBI Taxonomy" id="2829"/>
    <lineage>
        <taxon>Eukaryota</taxon>
        <taxon>Sar</taxon>
        <taxon>Stramenopiles</taxon>
        <taxon>Ochrophyta</taxon>
        <taxon>Raphidophyceae</taxon>
        <taxon>Chattonellales</taxon>
        <taxon>Chattonellaceae</taxon>
        <taxon>Heterosigma</taxon>
    </lineage>
</organism>
<reference evidence="6" key="1">
    <citation type="submission" date="2021-01" db="EMBL/GenBank/DDBJ databases">
        <authorList>
            <person name="Corre E."/>
            <person name="Pelletier E."/>
            <person name="Niang G."/>
            <person name="Scheremetjew M."/>
            <person name="Finn R."/>
            <person name="Kale V."/>
            <person name="Holt S."/>
            <person name="Cochrane G."/>
            <person name="Meng A."/>
            <person name="Brown T."/>
            <person name="Cohen L."/>
        </authorList>
    </citation>
    <scope>NUCLEOTIDE SEQUENCE</scope>
    <source>
        <strain evidence="6">CCMP3107</strain>
    </source>
</reference>
<evidence type="ECO:0000256" key="3">
    <source>
        <dbReference type="SAM" id="SignalP"/>
    </source>
</evidence>
<evidence type="ECO:0000259" key="4">
    <source>
        <dbReference type="Pfam" id="PF04755"/>
    </source>
</evidence>
<sequence length="277" mass="29623">MGLLLCAILLVLLGESRVAFAFKGPKASAGLKRLGGSVCSPNSLHMLWGNTKKATKKEPPAAAAEAALLETLAALTRRGAGADAAAAERVAEQVAVLERTQGIPDPADYPGLNGRWRLLHTTTPGTASPIQRSFVGAAAFSVFQDIDLARPDRPTVANVVEFGSLGVLTVEALASTAARPLPGFVPRRGDGKILGLNIFGVSSTEPPANPKQRIDFKFDYAAFDFNFLPFAIPYPVPFRYLGDEVTGWIDITYLSESLRIARGNKGTTFILQKEEEK</sequence>
<keyword evidence="3" id="KW-0732">Signal</keyword>
<dbReference type="EMBL" id="HBIU01037157">
    <property type="protein sequence ID" value="CAE0638286.1"/>
    <property type="molecule type" value="Transcribed_RNA"/>
</dbReference>
<gene>
    <name evidence="5" type="ORF">HAKA00212_LOCUS17068</name>
    <name evidence="6" type="ORF">HAKA00212_LOCUS17069</name>
</gene>
<dbReference type="PANTHER" id="PTHR31906">
    <property type="entry name" value="PLASTID-LIPID-ASSOCIATED PROTEIN 4, CHLOROPLASTIC-RELATED"/>
    <property type="match status" value="1"/>
</dbReference>
<protein>
    <recommendedName>
        <fullName evidence="4">Plastid lipid-associated protein/fibrillin conserved domain-containing protein</fullName>
    </recommendedName>
</protein>
<dbReference type="InterPro" id="IPR006843">
    <property type="entry name" value="PAP/fibrillin_dom"/>
</dbReference>
<evidence type="ECO:0000313" key="6">
    <source>
        <dbReference type="EMBL" id="CAE0638287.1"/>
    </source>
</evidence>
<feature type="domain" description="Plastid lipid-associated protein/fibrillin conserved" evidence="4">
    <location>
        <begin position="64"/>
        <end position="171"/>
    </location>
</feature>
<evidence type="ECO:0000256" key="2">
    <source>
        <dbReference type="ARBA" id="ARBA00022640"/>
    </source>
</evidence>
<feature type="chain" id="PRO_5036192570" description="Plastid lipid-associated protein/fibrillin conserved domain-containing protein" evidence="3">
    <location>
        <begin position="22"/>
        <end position="277"/>
    </location>
</feature>
<dbReference type="EMBL" id="HBIU01037158">
    <property type="protein sequence ID" value="CAE0638287.1"/>
    <property type="molecule type" value="Transcribed_RNA"/>
</dbReference>
<accession>A0A6V1SXP2</accession>
<keyword evidence="2" id="KW-0934">Plastid</keyword>
<comment type="subcellular location">
    <subcellularLocation>
        <location evidence="1">Plastid</location>
    </subcellularLocation>
</comment>
<dbReference type="InterPro" id="IPR039633">
    <property type="entry name" value="PAP"/>
</dbReference>
<proteinExistence type="predicted"/>